<dbReference type="EMBL" id="CAJPWZ010000316">
    <property type="protein sequence ID" value="CAG2190125.1"/>
    <property type="molecule type" value="Genomic_DNA"/>
</dbReference>
<keyword evidence="10" id="KW-0675">Receptor</keyword>
<organism evidence="14 15">
    <name type="scientific">Mytilus edulis</name>
    <name type="common">Blue mussel</name>
    <dbReference type="NCBI Taxonomy" id="6550"/>
    <lineage>
        <taxon>Eukaryota</taxon>
        <taxon>Metazoa</taxon>
        <taxon>Spiralia</taxon>
        <taxon>Lophotrochozoa</taxon>
        <taxon>Mollusca</taxon>
        <taxon>Bivalvia</taxon>
        <taxon>Autobranchia</taxon>
        <taxon>Pteriomorphia</taxon>
        <taxon>Mytilida</taxon>
        <taxon>Mytiloidea</taxon>
        <taxon>Mytilidae</taxon>
        <taxon>Mytilinae</taxon>
        <taxon>Mytilus</taxon>
    </lineage>
</organism>
<keyword evidence="3" id="KW-0716">Sensory transduction</keyword>
<feature type="transmembrane region" description="Helical" evidence="12">
    <location>
        <begin position="92"/>
        <end position="112"/>
    </location>
</feature>
<keyword evidence="5" id="KW-0681">Retinal protein</keyword>
<dbReference type="PROSITE" id="PS00238">
    <property type="entry name" value="OPSIN"/>
    <property type="match status" value="1"/>
</dbReference>
<dbReference type="Proteomes" id="UP000683360">
    <property type="component" value="Unassembled WGS sequence"/>
</dbReference>
<feature type="transmembrane region" description="Helical" evidence="12">
    <location>
        <begin position="9"/>
        <end position="30"/>
    </location>
</feature>
<dbReference type="OrthoDB" id="5564849at2759"/>
<dbReference type="GO" id="GO:0009881">
    <property type="term" value="F:photoreceptor activity"/>
    <property type="evidence" value="ECO:0007669"/>
    <property type="project" value="UniProtKB-KW"/>
</dbReference>
<proteinExistence type="predicted"/>
<evidence type="ECO:0000259" key="13">
    <source>
        <dbReference type="PROSITE" id="PS50262"/>
    </source>
</evidence>
<dbReference type="Pfam" id="PF00001">
    <property type="entry name" value="7tm_1"/>
    <property type="match status" value="1"/>
</dbReference>
<evidence type="ECO:0000256" key="10">
    <source>
        <dbReference type="ARBA" id="ARBA00023170"/>
    </source>
</evidence>
<evidence type="ECO:0000256" key="6">
    <source>
        <dbReference type="ARBA" id="ARBA00022989"/>
    </source>
</evidence>
<dbReference type="InterPro" id="IPR027430">
    <property type="entry name" value="Retinal_BS"/>
</dbReference>
<gene>
    <name evidence="14" type="ORF">MEDL_5452</name>
</gene>
<dbReference type="PRINTS" id="PR00237">
    <property type="entry name" value="GPCRRHODOPSN"/>
</dbReference>
<keyword evidence="7" id="KW-0157">Chromophore</keyword>
<evidence type="ECO:0000256" key="2">
    <source>
        <dbReference type="ARBA" id="ARBA00022543"/>
    </source>
</evidence>
<feature type="transmembrane region" description="Helical" evidence="12">
    <location>
        <begin position="132"/>
        <end position="156"/>
    </location>
</feature>
<name>A0A8S3Q4F8_MYTED</name>
<dbReference type="InterPro" id="IPR000276">
    <property type="entry name" value="GPCR_Rhodpsn"/>
</dbReference>
<feature type="transmembrane region" description="Helical" evidence="12">
    <location>
        <begin position="182"/>
        <end position="201"/>
    </location>
</feature>
<dbReference type="GO" id="GO:0004930">
    <property type="term" value="F:G protein-coupled receptor activity"/>
    <property type="evidence" value="ECO:0007669"/>
    <property type="project" value="UniProtKB-KW"/>
</dbReference>
<sequence>MKSLVSCDFYILNLAIIDILMPVFGFPLTIYSSMNHKWVVGEFLCATYGFIGFFCGVVSIATLAAISFARYLKVCGVKHAEVLLLHTKSSILGIYCYATFWAFLPVFGVGAYGPEPYGTSCTLAWQGHEIFVTFFLIACVLLPVIVMNVSYGRILWHIKMNRRRTKRSVSNMGMSVKKKDTYLIKMTFAMCVGFVGLWSPYAVVSLWTAYGRQGDVPIRVTLVAVLFAKLSTVVNPSVYFMMNKKFRPILNKYYIRISNRLRCCSCMSQCH</sequence>
<evidence type="ECO:0000256" key="9">
    <source>
        <dbReference type="ARBA" id="ARBA00023136"/>
    </source>
</evidence>
<keyword evidence="9 12" id="KW-0472">Membrane</keyword>
<evidence type="ECO:0000256" key="5">
    <source>
        <dbReference type="ARBA" id="ARBA00022925"/>
    </source>
</evidence>
<evidence type="ECO:0000313" key="14">
    <source>
        <dbReference type="EMBL" id="CAG2190125.1"/>
    </source>
</evidence>
<evidence type="ECO:0000256" key="1">
    <source>
        <dbReference type="ARBA" id="ARBA00004141"/>
    </source>
</evidence>
<dbReference type="AlphaFoldDB" id="A0A8S3Q4F8"/>
<evidence type="ECO:0000256" key="3">
    <source>
        <dbReference type="ARBA" id="ARBA00022606"/>
    </source>
</evidence>
<evidence type="ECO:0000256" key="12">
    <source>
        <dbReference type="SAM" id="Phobius"/>
    </source>
</evidence>
<comment type="subcellular location">
    <subcellularLocation>
        <location evidence="1">Membrane</location>
        <topology evidence="1">Multi-pass membrane protein</topology>
    </subcellularLocation>
</comment>
<protein>
    <submittedName>
        <fullName evidence="14">OPN5</fullName>
    </submittedName>
</protein>
<feature type="transmembrane region" description="Helical" evidence="12">
    <location>
        <begin position="221"/>
        <end position="242"/>
    </location>
</feature>
<keyword evidence="11" id="KW-0807">Transducer</keyword>
<dbReference type="InterPro" id="IPR017452">
    <property type="entry name" value="GPCR_Rhodpsn_7TM"/>
</dbReference>
<reference evidence="14" key="1">
    <citation type="submission" date="2021-03" db="EMBL/GenBank/DDBJ databases">
        <authorList>
            <person name="Bekaert M."/>
        </authorList>
    </citation>
    <scope>NUCLEOTIDE SEQUENCE</scope>
</reference>
<dbReference type="PROSITE" id="PS50262">
    <property type="entry name" value="G_PROTEIN_RECEP_F1_2"/>
    <property type="match status" value="1"/>
</dbReference>
<keyword evidence="15" id="KW-1185">Reference proteome</keyword>
<dbReference type="Gene3D" id="1.20.1070.10">
    <property type="entry name" value="Rhodopsin 7-helix transmembrane proteins"/>
    <property type="match status" value="1"/>
</dbReference>
<evidence type="ECO:0000256" key="4">
    <source>
        <dbReference type="ARBA" id="ARBA00022692"/>
    </source>
</evidence>
<feature type="transmembrane region" description="Helical" evidence="12">
    <location>
        <begin position="50"/>
        <end position="72"/>
    </location>
</feature>
<dbReference type="PANTHER" id="PTHR24240">
    <property type="entry name" value="OPSIN"/>
    <property type="match status" value="1"/>
</dbReference>
<dbReference type="InterPro" id="IPR050125">
    <property type="entry name" value="GPCR_opsins"/>
</dbReference>
<keyword evidence="6 12" id="KW-1133">Transmembrane helix</keyword>
<dbReference type="SUPFAM" id="SSF81321">
    <property type="entry name" value="Family A G protein-coupled receptor-like"/>
    <property type="match status" value="1"/>
</dbReference>
<keyword evidence="2" id="KW-0600">Photoreceptor protein</keyword>
<keyword evidence="8" id="KW-0297">G-protein coupled receptor</keyword>
<accession>A0A8S3Q4F8</accession>
<dbReference type="GO" id="GO:0007602">
    <property type="term" value="P:phototransduction"/>
    <property type="evidence" value="ECO:0007669"/>
    <property type="project" value="UniProtKB-KW"/>
</dbReference>
<feature type="domain" description="G-protein coupled receptors family 1 profile" evidence="13">
    <location>
        <begin position="1"/>
        <end position="239"/>
    </location>
</feature>
<comment type="caution">
    <text evidence="14">The sequence shown here is derived from an EMBL/GenBank/DDBJ whole genome shotgun (WGS) entry which is preliminary data.</text>
</comment>
<evidence type="ECO:0000313" key="15">
    <source>
        <dbReference type="Proteomes" id="UP000683360"/>
    </source>
</evidence>
<evidence type="ECO:0000256" key="7">
    <source>
        <dbReference type="ARBA" id="ARBA00022991"/>
    </source>
</evidence>
<evidence type="ECO:0000256" key="11">
    <source>
        <dbReference type="ARBA" id="ARBA00023224"/>
    </source>
</evidence>
<keyword evidence="4 12" id="KW-0812">Transmembrane</keyword>
<evidence type="ECO:0000256" key="8">
    <source>
        <dbReference type="ARBA" id="ARBA00023040"/>
    </source>
</evidence>
<dbReference type="GO" id="GO:0016020">
    <property type="term" value="C:membrane"/>
    <property type="evidence" value="ECO:0007669"/>
    <property type="project" value="UniProtKB-SubCell"/>
</dbReference>